<dbReference type="AlphaFoldDB" id="A0A2A3MIH0"/>
<dbReference type="EMBL" id="NTMR01000010">
    <property type="protein sequence ID" value="PBK04650.1"/>
    <property type="molecule type" value="Genomic_DNA"/>
</dbReference>
<keyword evidence="2" id="KW-0805">Transcription regulation</keyword>
<gene>
    <name evidence="7" type="ORF">CNQ84_08470</name>
</gene>
<dbReference type="InterPro" id="IPR013324">
    <property type="entry name" value="RNA_pol_sigma_r3/r4-like"/>
</dbReference>
<reference evidence="7 8" key="1">
    <citation type="submission" date="2017-09" db="EMBL/GenBank/DDBJ databases">
        <title>Pseudomonas abyssi sp. nov. isolated from Abyssopelagic Water.</title>
        <authorList>
            <person name="Wei Y."/>
        </authorList>
    </citation>
    <scope>NUCLEOTIDE SEQUENCE [LARGE SCALE GENOMIC DNA]</scope>
    <source>
        <strain evidence="7 8">MT5</strain>
    </source>
</reference>
<dbReference type="GO" id="GO:0006352">
    <property type="term" value="P:DNA-templated transcription initiation"/>
    <property type="evidence" value="ECO:0007669"/>
    <property type="project" value="InterPro"/>
</dbReference>
<dbReference type="SUPFAM" id="SSF88946">
    <property type="entry name" value="Sigma2 domain of RNA polymerase sigma factors"/>
    <property type="match status" value="1"/>
</dbReference>
<dbReference type="NCBIfam" id="TIGR02937">
    <property type="entry name" value="sigma70-ECF"/>
    <property type="match status" value="1"/>
</dbReference>
<dbReference type="InterPro" id="IPR013249">
    <property type="entry name" value="RNA_pol_sigma70_r4_t2"/>
</dbReference>
<dbReference type="InterPro" id="IPR039425">
    <property type="entry name" value="RNA_pol_sigma-70-like"/>
</dbReference>
<evidence type="ECO:0000259" key="6">
    <source>
        <dbReference type="Pfam" id="PF08281"/>
    </source>
</evidence>
<keyword evidence="3" id="KW-0731">Sigma factor</keyword>
<dbReference type="RefSeq" id="WP_096004453.1">
    <property type="nucleotide sequence ID" value="NZ_JBLWUL010000013.1"/>
</dbReference>
<keyword evidence="8" id="KW-1185">Reference proteome</keyword>
<evidence type="ECO:0000313" key="7">
    <source>
        <dbReference type="EMBL" id="PBK04650.1"/>
    </source>
</evidence>
<evidence type="ECO:0000256" key="1">
    <source>
        <dbReference type="ARBA" id="ARBA00010641"/>
    </source>
</evidence>
<dbReference type="InterPro" id="IPR007627">
    <property type="entry name" value="RNA_pol_sigma70_r2"/>
</dbReference>
<dbReference type="GO" id="GO:0016987">
    <property type="term" value="F:sigma factor activity"/>
    <property type="evidence" value="ECO:0007669"/>
    <property type="project" value="UniProtKB-KW"/>
</dbReference>
<dbReference type="SUPFAM" id="SSF88659">
    <property type="entry name" value="Sigma3 and sigma4 domains of RNA polymerase sigma factors"/>
    <property type="match status" value="1"/>
</dbReference>
<dbReference type="Gene3D" id="1.10.10.10">
    <property type="entry name" value="Winged helix-like DNA-binding domain superfamily/Winged helix DNA-binding domain"/>
    <property type="match status" value="1"/>
</dbReference>
<accession>A0A2A3MIH0</accession>
<dbReference type="PANTHER" id="PTHR43133">
    <property type="entry name" value="RNA POLYMERASE ECF-TYPE SIGMA FACTO"/>
    <property type="match status" value="1"/>
</dbReference>
<keyword evidence="4" id="KW-0804">Transcription</keyword>
<organism evidence="7 8">
    <name type="scientific">Pseudomonas abyssi</name>
    <dbReference type="NCBI Taxonomy" id="170540"/>
    <lineage>
        <taxon>Bacteria</taxon>
        <taxon>Pseudomonadati</taxon>
        <taxon>Pseudomonadota</taxon>
        <taxon>Gammaproteobacteria</taxon>
        <taxon>Pseudomonadales</taxon>
        <taxon>Pseudomonadaceae</taxon>
        <taxon>Pseudomonas</taxon>
    </lineage>
</organism>
<proteinExistence type="inferred from homology"/>
<evidence type="ECO:0000256" key="2">
    <source>
        <dbReference type="ARBA" id="ARBA00023015"/>
    </source>
</evidence>
<dbReference type="Gene3D" id="1.10.1740.10">
    <property type="match status" value="1"/>
</dbReference>
<name>A0A2A3MIH0_9PSED</name>
<protein>
    <submittedName>
        <fullName evidence="7">RNA polymerase subunit sigma-24</fullName>
    </submittedName>
</protein>
<dbReference type="InterPro" id="IPR014284">
    <property type="entry name" value="RNA_pol_sigma-70_dom"/>
</dbReference>
<evidence type="ECO:0000256" key="3">
    <source>
        <dbReference type="ARBA" id="ARBA00023082"/>
    </source>
</evidence>
<comment type="similarity">
    <text evidence="1">Belongs to the sigma-70 factor family. ECF subfamily.</text>
</comment>
<comment type="caution">
    <text evidence="7">The sequence shown here is derived from an EMBL/GenBank/DDBJ whole genome shotgun (WGS) entry which is preliminary data.</text>
</comment>
<dbReference type="Pfam" id="PF08281">
    <property type="entry name" value="Sigma70_r4_2"/>
    <property type="match status" value="1"/>
</dbReference>
<dbReference type="CDD" id="cd06171">
    <property type="entry name" value="Sigma70_r4"/>
    <property type="match status" value="1"/>
</dbReference>
<dbReference type="InterPro" id="IPR013325">
    <property type="entry name" value="RNA_pol_sigma_r2"/>
</dbReference>
<dbReference type="Proteomes" id="UP000242313">
    <property type="component" value="Unassembled WGS sequence"/>
</dbReference>
<evidence type="ECO:0000259" key="5">
    <source>
        <dbReference type="Pfam" id="PF04542"/>
    </source>
</evidence>
<dbReference type="GO" id="GO:0003677">
    <property type="term" value="F:DNA binding"/>
    <property type="evidence" value="ECO:0007669"/>
    <property type="project" value="InterPro"/>
</dbReference>
<evidence type="ECO:0000313" key="8">
    <source>
        <dbReference type="Proteomes" id="UP000242313"/>
    </source>
</evidence>
<feature type="domain" description="RNA polymerase sigma factor 70 region 4 type 2" evidence="6">
    <location>
        <begin position="105"/>
        <end position="157"/>
    </location>
</feature>
<dbReference type="Pfam" id="PF04542">
    <property type="entry name" value="Sigma70_r2"/>
    <property type="match status" value="1"/>
</dbReference>
<feature type="domain" description="RNA polymerase sigma-70 region 2" evidence="5">
    <location>
        <begin position="12"/>
        <end position="73"/>
    </location>
</feature>
<evidence type="ECO:0000256" key="4">
    <source>
        <dbReference type="ARBA" id="ARBA00023163"/>
    </source>
</evidence>
<dbReference type="InterPro" id="IPR036388">
    <property type="entry name" value="WH-like_DNA-bd_sf"/>
</dbReference>
<sequence>MSDSQHRLTLYLAQRGALVDYATPMLGSRASAEDVVQEAWLRFIAVQGAINEPAAYLRRIVRNLAMDHLRRDRGEHSSDDDTWLDSVADQAPGPEAHAVSSHELRAVNAALARLPTRTRRAFELYRLQGYTLQQVADSMGLSVGTVHQLVHAGLRCCAKALER</sequence>
<dbReference type="PANTHER" id="PTHR43133:SF63">
    <property type="entry name" value="RNA POLYMERASE SIGMA FACTOR FECI-RELATED"/>
    <property type="match status" value="1"/>
</dbReference>